<evidence type="ECO:0000313" key="1">
    <source>
        <dbReference type="EMBL" id="KAG0425970.1"/>
    </source>
</evidence>
<dbReference type="EMBL" id="JABSTQ010009783">
    <property type="protein sequence ID" value="KAG0425970.1"/>
    <property type="molecule type" value="Genomic_DNA"/>
</dbReference>
<name>A0AC60PXE2_IXOPE</name>
<reference evidence="1 2" key="1">
    <citation type="journal article" date="2020" name="Cell">
        <title>Large-Scale Comparative Analyses of Tick Genomes Elucidate Their Genetic Diversity and Vector Capacities.</title>
        <authorList>
            <consortium name="Tick Genome and Microbiome Consortium (TIGMIC)"/>
            <person name="Jia N."/>
            <person name="Wang J."/>
            <person name="Shi W."/>
            <person name="Du L."/>
            <person name="Sun Y."/>
            <person name="Zhan W."/>
            <person name="Jiang J.F."/>
            <person name="Wang Q."/>
            <person name="Zhang B."/>
            <person name="Ji P."/>
            <person name="Bell-Sakyi L."/>
            <person name="Cui X.M."/>
            <person name="Yuan T.T."/>
            <person name="Jiang B.G."/>
            <person name="Yang W.F."/>
            <person name="Lam T.T."/>
            <person name="Chang Q.C."/>
            <person name="Ding S.J."/>
            <person name="Wang X.J."/>
            <person name="Zhu J.G."/>
            <person name="Ruan X.D."/>
            <person name="Zhao L."/>
            <person name="Wei J.T."/>
            <person name="Ye R.Z."/>
            <person name="Que T.C."/>
            <person name="Du C.H."/>
            <person name="Zhou Y.H."/>
            <person name="Cheng J.X."/>
            <person name="Dai P.F."/>
            <person name="Guo W.B."/>
            <person name="Han X.H."/>
            <person name="Huang E.J."/>
            <person name="Li L.F."/>
            <person name="Wei W."/>
            <person name="Gao Y.C."/>
            <person name="Liu J.Z."/>
            <person name="Shao H.Z."/>
            <person name="Wang X."/>
            <person name="Wang C.C."/>
            <person name="Yang T.C."/>
            <person name="Huo Q.B."/>
            <person name="Li W."/>
            <person name="Chen H.Y."/>
            <person name="Chen S.E."/>
            <person name="Zhou L.G."/>
            <person name="Ni X.B."/>
            <person name="Tian J.H."/>
            <person name="Sheng Y."/>
            <person name="Liu T."/>
            <person name="Pan Y.S."/>
            <person name="Xia L.Y."/>
            <person name="Li J."/>
            <person name="Zhao F."/>
            <person name="Cao W.C."/>
        </authorList>
    </citation>
    <scope>NUCLEOTIDE SEQUENCE [LARGE SCALE GENOMIC DNA]</scope>
    <source>
        <strain evidence="1">Iper-2018</strain>
    </source>
</reference>
<comment type="caution">
    <text evidence="1">The sequence shown here is derived from an EMBL/GenBank/DDBJ whole genome shotgun (WGS) entry which is preliminary data.</text>
</comment>
<protein>
    <submittedName>
        <fullName evidence="1">Uncharacterized protein</fullName>
    </submittedName>
</protein>
<evidence type="ECO:0000313" key="2">
    <source>
        <dbReference type="Proteomes" id="UP000805193"/>
    </source>
</evidence>
<accession>A0AC60PXE2</accession>
<sequence>MKPTDIQSLTNIVAQLALTAQQLAESQSQPVKITSTADTANLIPKFTGDPLDDAKQWTQEVERITAQALWTPALTLLNATSRLSGLAGHWQNANGKHHHEWEEWKRVLIEQFRRRLSMKDFIELQAKRTLGRNEALVQYIFEKDALLEKSPHPLTPEERISMIIGDIKNTKWSIPLASHLYSSVTKLVNRAATLHSLRQLEKKGSNDKKDAGTREKPFLHKFNPKSGDKTEDLHCWGCGKKGHISHQCHLSPPERTAKLLRRHTKGPHTNAAVMKLVQPTTTMHASNTHLPRSPSENAASGSTQDAKKPNARYSVNYFYTEGPRAPIVNAIINGTTTVDALCDCESEVTLIRKHVAPPELPVELHIGTITSDDSREDQLDILHAARTDATTNILQSHQASKRRFDLHRMCYRIREVGSTEDKIVHVQTLKHFEDRPQLNLAPDIFTEQEETPPLPTEVSRPRRATRLPRHLGDYDTDF</sequence>
<dbReference type="Proteomes" id="UP000805193">
    <property type="component" value="Unassembled WGS sequence"/>
</dbReference>
<gene>
    <name evidence="1" type="ORF">HPB47_026892</name>
</gene>
<organism evidence="1 2">
    <name type="scientific">Ixodes persulcatus</name>
    <name type="common">Taiga tick</name>
    <dbReference type="NCBI Taxonomy" id="34615"/>
    <lineage>
        <taxon>Eukaryota</taxon>
        <taxon>Metazoa</taxon>
        <taxon>Ecdysozoa</taxon>
        <taxon>Arthropoda</taxon>
        <taxon>Chelicerata</taxon>
        <taxon>Arachnida</taxon>
        <taxon>Acari</taxon>
        <taxon>Parasitiformes</taxon>
        <taxon>Ixodida</taxon>
        <taxon>Ixodoidea</taxon>
        <taxon>Ixodidae</taxon>
        <taxon>Ixodinae</taxon>
        <taxon>Ixodes</taxon>
    </lineage>
</organism>
<keyword evidence="2" id="KW-1185">Reference proteome</keyword>
<proteinExistence type="predicted"/>